<feature type="chain" id="PRO_5021937202" description="Ice-binding protein C-terminal domain-containing protein" evidence="1">
    <location>
        <begin position="22"/>
        <end position="208"/>
    </location>
</feature>
<gene>
    <name evidence="3" type="ORF">Spa11_27910</name>
</gene>
<feature type="domain" description="Ice-binding protein C-terminal" evidence="2">
    <location>
        <begin position="187"/>
        <end position="207"/>
    </location>
</feature>
<dbReference type="NCBIfam" id="TIGR02595">
    <property type="entry name" value="PEP_CTERM"/>
    <property type="match status" value="1"/>
</dbReference>
<keyword evidence="1" id="KW-0732">Signal</keyword>
<dbReference type="Pfam" id="PF07589">
    <property type="entry name" value="PEP-CTERM"/>
    <property type="match status" value="1"/>
</dbReference>
<dbReference type="AlphaFoldDB" id="A0A518K9W3"/>
<keyword evidence="4" id="KW-1185">Reference proteome</keyword>
<proteinExistence type="predicted"/>
<reference evidence="3 4" key="1">
    <citation type="submission" date="2019-02" db="EMBL/GenBank/DDBJ databases">
        <title>Deep-cultivation of Planctomycetes and their phenomic and genomic characterization uncovers novel biology.</title>
        <authorList>
            <person name="Wiegand S."/>
            <person name="Jogler M."/>
            <person name="Boedeker C."/>
            <person name="Pinto D."/>
            <person name="Vollmers J."/>
            <person name="Rivas-Marin E."/>
            <person name="Kohn T."/>
            <person name="Peeters S.H."/>
            <person name="Heuer A."/>
            <person name="Rast P."/>
            <person name="Oberbeckmann S."/>
            <person name="Bunk B."/>
            <person name="Jeske O."/>
            <person name="Meyerdierks A."/>
            <person name="Storesund J.E."/>
            <person name="Kallscheuer N."/>
            <person name="Luecker S."/>
            <person name="Lage O.M."/>
            <person name="Pohl T."/>
            <person name="Merkel B.J."/>
            <person name="Hornburger P."/>
            <person name="Mueller R.-W."/>
            <person name="Bruemmer F."/>
            <person name="Labrenz M."/>
            <person name="Spormann A.M."/>
            <person name="Op den Camp H."/>
            <person name="Overmann J."/>
            <person name="Amann R."/>
            <person name="Jetten M.S.M."/>
            <person name="Mascher T."/>
            <person name="Medema M.H."/>
            <person name="Devos D.P."/>
            <person name="Kaster A.-K."/>
            <person name="Ovreas L."/>
            <person name="Rohde M."/>
            <person name="Galperin M.Y."/>
            <person name="Jogler C."/>
        </authorList>
    </citation>
    <scope>NUCLEOTIDE SEQUENCE [LARGE SCALE GENOMIC DNA]</scope>
    <source>
        <strain evidence="3 4">Spa11</strain>
    </source>
</reference>
<evidence type="ECO:0000313" key="4">
    <source>
        <dbReference type="Proteomes" id="UP000316426"/>
    </source>
</evidence>
<protein>
    <recommendedName>
        <fullName evidence="2">Ice-binding protein C-terminal domain-containing protein</fullName>
    </recommendedName>
</protein>
<dbReference type="EMBL" id="CP036349">
    <property type="protein sequence ID" value="QDV74585.1"/>
    <property type="molecule type" value="Genomic_DNA"/>
</dbReference>
<name>A0A518K9W3_9BACT</name>
<evidence type="ECO:0000313" key="3">
    <source>
        <dbReference type="EMBL" id="QDV74585.1"/>
    </source>
</evidence>
<evidence type="ECO:0000259" key="2">
    <source>
        <dbReference type="Pfam" id="PF07589"/>
    </source>
</evidence>
<evidence type="ECO:0000256" key="1">
    <source>
        <dbReference type="SAM" id="SignalP"/>
    </source>
</evidence>
<feature type="signal peptide" evidence="1">
    <location>
        <begin position="1"/>
        <end position="21"/>
    </location>
</feature>
<accession>A0A518K9W3</accession>
<dbReference type="KEGG" id="bmei:Spa11_27910"/>
<dbReference type="InterPro" id="IPR013424">
    <property type="entry name" value="Ice-binding_C"/>
</dbReference>
<organism evidence="3 4">
    <name type="scientific">Botrimarina mediterranea</name>
    <dbReference type="NCBI Taxonomy" id="2528022"/>
    <lineage>
        <taxon>Bacteria</taxon>
        <taxon>Pseudomonadati</taxon>
        <taxon>Planctomycetota</taxon>
        <taxon>Planctomycetia</taxon>
        <taxon>Pirellulales</taxon>
        <taxon>Lacipirellulaceae</taxon>
        <taxon>Botrimarina</taxon>
    </lineage>
</organism>
<sequence precursor="true">MCRRGMLAVIALLFVTSATNAALLTSPQWRSAIVPGTPAGYTVWDLYISFDEQLFGQQMVVELTSGSIYQNASFGTETAPTDALIPIFPEVASDSFVTMGGFTSGTSSSVLVVGGSTEIAGKNGPKKFDTQGVNIAWAPAPGVVINGGDDFPVARLTFSNDARGTIYFFSNAGGTGQIFEGQVPPLPEPTTAALVGLGLLAAATRRRA</sequence>
<dbReference type="Proteomes" id="UP000316426">
    <property type="component" value="Chromosome"/>
</dbReference>